<reference evidence="1" key="2">
    <citation type="journal article" date="2015" name="Fish Shellfish Immunol.">
        <title>Early steps in the European eel (Anguilla anguilla)-Vibrio vulnificus interaction in the gills: Role of the RtxA13 toxin.</title>
        <authorList>
            <person name="Callol A."/>
            <person name="Pajuelo D."/>
            <person name="Ebbesson L."/>
            <person name="Teles M."/>
            <person name="MacKenzie S."/>
            <person name="Amaro C."/>
        </authorList>
    </citation>
    <scope>NUCLEOTIDE SEQUENCE</scope>
</reference>
<name>A0A0E9XMF8_ANGAN</name>
<evidence type="ECO:0000313" key="1">
    <source>
        <dbReference type="EMBL" id="JAI03617.1"/>
    </source>
</evidence>
<protein>
    <submittedName>
        <fullName evidence="1">Uncharacterized protein</fullName>
    </submittedName>
</protein>
<accession>A0A0E9XMF8</accession>
<reference evidence="1" key="1">
    <citation type="submission" date="2014-11" db="EMBL/GenBank/DDBJ databases">
        <authorList>
            <person name="Amaro Gonzalez C."/>
        </authorList>
    </citation>
    <scope>NUCLEOTIDE SEQUENCE</scope>
</reference>
<dbReference type="AlphaFoldDB" id="A0A0E9XMF8"/>
<dbReference type="EMBL" id="GBXM01004961">
    <property type="protein sequence ID" value="JAI03617.1"/>
    <property type="molecule type" value="Transcribed_RNA"/>
</dbReference>
<proteinExistence type="predicted"/>
<organism evidence="1">
    <name type="scientific">Anguilla anguilla</name>
    <name type="common">European freshwater eel</name>
    <name type="synonym">Muraena anguilla</name>
    <dbReference type="NCBI Taxonomy" id="7936"/>
    <lineage>
        <taxon>Eukaryota</taxon>
        <taxon>Metazoa</taxon>
        <taxon>Chordata</taxon>
        <taxon>Craniata</taxon>
        <taxon>Vertebrata</taxon>
        <taxon>Euteleostomi</taxon>
        <taxon>Actinopterygii</taxon>
        <taxon>Neopterygii</taxon>
        <taxon>Teleostei</taxon>
        <taxon>Anguilliformes</taxon>
        <taxon>Anguillidae</taxon>
        <taxon>Anguilla</taxon>
    </lineage>
</organism>
<sequence length="37" mass="3993">MSNTHPWGSNHYVGSFARQLTHIVSDVRASNAGVAPK</sequence>